<dbReference type="Proteomes" id="UP000813672">
    <property type="component" value="Unassembled WGS sequence"/>
</dbReference>
<sequence>MYDRLNGGAKPRRSRRKAQDAAVLPFTQAFVAKRPTYGYRRITALLNRELRTQGLPTVNHKRLYRMMARNDLLPERSGCDRPERSHDGKIIMMRSNLRWCSDALEFTCWNGGVIRLAFVIDTHDREIIAWRAVPQPHRVLV</sequence>
<feature type="domain" description="HTH-like" evidence="1">
    <location>
        <begin position="28"/>
        <end position="73"/>
    </location>
</feature>
<dbReference type="EMBL" id="JAGQAF010000005">
    <property type="protein sequence ID" value="MCE8537898.1"/>
    <property type="molecule type" value="Genomic_DNA"/>
</dbReference>
<dbReference type="AlphaFoldDB" id="A0A9Q3ZMA9"/>
<name>A0A9Q3ZMA9_9RHOB</name>
<evidence type="ECO:0000259" key="1">
    <source>
        <dbReference type="Pfam" id="PF13276"/>
    </source>
</evidence>
<proteinExistence type="predicted"/>
<dbReference type="Pfam" id="PF13276">
    <property type="entry name" value="HTH_21"/>
    <property type="match status" value="1"/>
</dbReference>
<evidence type="ECO:0000313" key="3">
    <source>
        <dbReference type="Proteomes" id="UP000813672"/>
    </source>
</evidence>
<organism evidence="2 3">
    <name type="scientific">Ruegeria pomeroyi</name>
    <dbReference type="NCBI Taxonomy" id="89184"/>
    <lineage>
        <taxon>Bacteria</taxon>
        <taxon>Pseudomonadati</taxon>
        <taxon>Pseudomonadota</taxon>
        <taxon>Alphaproteobacteria</taxon>
        <taxon>Rhodobacterales</taxon>
        <taxon>Roseobacteraceae</taxon>
        <taxon>Ruegeria</taxon>
    </lineage>
</organism>
<gene>
    <name evidence="2" type="ORF">KBY27_10540</name>
</gene>
<dbReference type="InterPro" id="IPR025948">
    <property type="entry name" value="HTH-like_dom"/>
</dbReference>
<reference evidence="2" key="1">
    <citation type="journal article" date="2021" name="Environ. Microbiol.">
        <title>Cryptic niche differentiation of novel sediment ecotypes of Rugeria pomeroyi correlates with nitrate respiration.</title>
        <authorList>
            <person name="Lin X."/>
            <person name="McNichol J."/>
            <person name="Chu X."/>
            <person name="Qian Y."/>
            <person name="Luo H."/>
        </authorList>
    </citation>
    <scope>NUCLEOTIDE SEQUENCE</scope>
    <source>
        <strain evidence="2">SZCCDBB064</strain>
    </source>
</reference>
<accession>A0A9Q3ZMA9</accession>
<evidence type="ECO:0000313" key="2">
    <source>
        <dbReference type="EMBL" id="MCE8537898.1"/>
    </source>
</evidence>
<protein>
    <submittedName>
        <fullName evidence="2">IS3 family transposase</fullName>
    </submittedName>
</protein>
<comment type="caution">
    <text evidence="2">The sequence shown here is derived from an EMBL/GenBank/DDBJ whole genome shotgun (WGS) entry which is preliminary data.</text>
</comment>